<comment type="subcellular location">
    <subcellularLocation>
        <location evidence="1">Cell membrane</location>
        <topology evidence="1">Multi-pass membrane protein</topology>
    </subcellularLocation>
</comment>
<dbReference type="KEGG" id="nti:DNFV4_01447"/>
<feature type="transmembrane region" description="Helical" evidence="6">
    <location>
        <begin position="6"/>
        <end position="27"/>
    </location>
</feature>
<feature type="transmembrane region" description="Helical" evidence="6">
    <location>
        <begin position="135"/>
        <end position="153"/>
    </location>
</feature>
<name>A0AA86MY07_9BACT</name>
<dbReference type="InterPro" id="IPR018076">
    <property type="entry name" value="T2SS_GspF_dom"/>
</dbReference>
<keyword evidence="2" id="KW-1003">Cell membrane</keyword>
<feature type="domain" description="Type II secretion system protein GspF" evidence="7">
    <location>
        <begin position="172"/>
        <end position="300"/>
    </location>
</feature>
<proteinExistence type="predicted"/>
<evidence type="ECO:0000256" key="6">
    <source>
        <dbReference type="SAM" id="Phobius"/>
    </source>
</evidence>
<feature type="transmembrane region" description="Helical" evidence="6">
    <location>
        <begin position="101"/>
        <end position="123"/>
    </location>
</feature>
<keyword evidence="4 6" id="KW-1133">Transmembrane helix</keyword>
<keyword evidence="9" id="KW-1185">Reference proteome</keyword>
<evidence type="ECO:0000313" key="9">
    <source>
        <dbReference type="Proteomes" id="UP001179121"/>
    </source>
</evidence>
<protein>
    <submittedName>
        <fullName evidence="8">Type II/IV secretion system protein TadC, associated with Flp pilus assembly</fullName>
    </submittedName>
</protein>
<dbReference type="EMBL" id="OX365700">
    <property type="protein sequence ID" value="CAI4031015.1"/>
    <property type="molecule type" value="Genomic_DNA"/>
</dbReference>
<dbReference type="Pfam" id="PF00482">
    <property type="entry name" value="T2SSF"/>
    <property type="match status" value="1"/>
</dbReference>
<dbReference type="RefSeq" id="WP_289267979.1">
    <property type="nucleotide sequence ID" value="NZ_OX365700.1"/>
</dbReference>
<dbReference type="AlphaFoldDB" id="A0AA86MY07"/>
<evidence type="ECO:0000256" key="1">
    <source>
        <dbReference type="ARBA" id="ARBA00004651"/>
    </source>
</evidence>
<reference evidence="8" key="1">
    <citation type="submission" date="2022-10" db="EMBL/GenBank/DDBJ databases">
        <authorList>
            <person name="Koch H."/>
        </authorList>
    </citation>
    <scope>NUCLEOTIDE SEQUENCE</scope>
    <source>
        <strain evidence="8">DNF</strain>
    </source>
</reference>
<dbReference type="GO" id="GO:0005886">
    <property type="term" value="C:plasma membrane"/>
    <property type="evidence" value="ECO:0007669"/>
    <property type="project" value="UniProtKB-SubCell"/>
</dbReference>
<organism evidence="8 9">
    <name type="scientific">Nitrospira tepida</name>
    <dbReference type="NCBI Taxonomy" id="2973512"/>
    <lineage>
        <taxon>Bacteria</taxon>
        <taxon>Pseudomonadati</taxon>
        <taxon>Nitrospirota</taxon>
        <taxon>Nitrospiria</taxon>
        <taxon>Nitrospirales</taxon>
        <taxon>Nitrospiraceae</taxon>
        <taxon>Nitrospira</taxon>
    </lineage>
</organism>
<feature type="transmembrane region" description="Helical" evidence="6">
    <location>
        <begin position="283"/>
        <end position="308"/>
    </location>
</feature>
<keyword evidence="3 6" id="KW-0812">Transmembrane</keyword>
<dbReference type="Proteomes" id="UP001179121">
    <property type="component" value="Chromosome"/>
</dbReference>
<evidence type="ECO:0000259" key="7">
    <source>
        <dbReference type="Pfam" id="PF00482"/>
    </source>
</evidence>
<evidence type="ECO:0000256" key="2">
    <source>
        <dbReference type="ARBA" id="ARBA00022475"/>
    </source>
</evidence>
<evidence type="ECO:0000256" key="5">
    <source>
        <dbReference type="ARBA" id="ARBA00023136"/>
    </source>
</evidence>
<accession>A0AA86MY07</accession>
<gene>
    <name evidence="8" type="ORF">DNFV4_01447</name>
</gene>
<evidence type="ECO:0000313" key="8">
    <source>
        <dbReference type="EMBL" id="CAI4031015.1"/>
    </source>
</evidence>
<keyword evidence="5 6" id="KW-0472">Membrane</keyword>
<dbReference type="PANTHER" id="PTHR35007">
    <property type="entry name" value="INTEGRAL MEMBRANE PROTEIN-RELATED"/>
    <property type="match status" value="1"/>
</dbReference>
<evidence type="ECO:0000256" key="3">
    <source>
        <dbReference type="ARBA" id="ARBA00022692"/>
    </source>
</evidence>
<sequence length="318" mass="34696">MDVPLIGAVVTFLAVLLASSAGILYLNSREALKVWRRRADGDRAVAEADEVSPGVVEQVKVQVYALLEWLGKLNQPSNSEEVRATRGKLVCAGYRSGKASLFYVGAKLLLAVIAVCLIALIPAKVLGFPSTTQLIFYYVLAAACGYYAPSLWLRRAIASRQDALQRAIPDALDLMVVCVEAGLGLDQAIGRVGEEVKRAHPALGDELNLLALELRTGVTRQEALRNLAHRTDLEEVRNLVAILVQTDRFGTSIGQALRVHADSMRTTRRLKAEELAAKLPVKLLLPLIFFIFPSMFIVTIGPACIRMVRVLFPALLGQ</sequence>
<dbReference type="PANTHER" id="PTHR35007:SF2">
    <property type="entry name" value="PILUS ASSEMBLE PROTEIN"/>
    <property type="match status" value="1"/>
</dbReference>
<evidence type="ECO:0000256" key="4">
    <source>
        <dbReference type="ARBA" id="ARBA00022989"/>
    </source>
</evidence>